<gene>
    <name evidence="8" type="ORF">EQG53_10790</name>
</gene>
<dbReference type="SUPFAM" id="SSF140478">
    <property type="entry name" value="LemA-like"/>
    <property type="match status" value="1"/>
</dbReference>
<dbReference type="RefSeq" id="WP_128719959.1">
    <property type="nucleotide sequence ID" value="NZ_CP035093.1"/>
</dbReference>
<dbReference type="PANTHER" id="PTHR34478:SF2">
    <property type="entry name" value="MEMBRANE PROTEIN"/>
    <property type="match status" value="1"/>
</dbReference>
<dbReference type="KEGG" id="bdm:EQG53_10790"/>
<reference evidence="8 9" key="1">
    <citation type="submission" date="2019-01" db="EMBL/GenBank/DDBJ databases">
        <title>Brevundimonas diminuta Genome sequencing and assembly.</title>
        <authorList>
            <person name="Chen H."/>
        </authorList>
    </citation>
    <scope>NUCLEOTIDE SEQUENCE [LARGE SCALE GENOMIC DNA]</scope>
    <source>
        <strain evidence="9">ATCC(B) 19146</strain>
    </source>
</reference>
<accession>A0A410NY27</accession>
<organism evidence="8 9">
    <name type="scientific">Brevundimonas diminuta</name>
    <name type="common">Pseudomonas diminuta</name>
    <dbReference type="NCBI Taxonomy" id="293"/>
    <lineage>
        <taxon>Bacteria</taxon>
        <taxon>Pseudomonadati</taxon>
        <taxon>Pseudomonadota</taxon>
        <taxon>Alphaproteobacteria</taxon>
        <taxon>Caulobacterales</taxon>
        <taxon>Caulobacteraceae</taxon>
        <taxon>Brevundimonas</taxon>
    </lineage>
</organism>
<comment type="similarity">
    <text evidence="2">Belongs to the LemA family.</text>
</comment>
<feature type="chain" id="PRO_5019354583" evidence="7">
    <location>
        <begin position="24"/>
        <end position="235"/>
    </location>
</feature>
<keyword evidence="7" id="KW-0732">Signal</keyword>
<comment type="subcellular location">
    <subcellularLocation>
        <location evidence="1">Membrane</location>
        <topology evidence="1">Single-pass membrane protein</topology>
    </subcellularLocation>
</comment>
<evidence type="ECO:0000256" key="3">
    <source>
        <dbReference type="ARBA" id="ARBA00022692"/>
    </source>
</evidence>
<dbReference type="InterPro" id="IPR023353">
    <property type="entry name" value="LemA-like_dom_sf"/>
</dbReference>
<dbReference type="InterPro" id="IPR007156">
    <property type="entry name" value="MamQ_LemA"/>
</dbReference>
<dbReference type="Gene3D" id="1.20.1440.20">
    <property type="entry name" value="LemA-like domain"/>
    <property type="match status" value="1"/>
</dbReference>
<feature type="compositionally biased region" description="Gly residues" evidence="6">
    <location>
        <begin position="226"/>
        <end position="235"/>
    </location>
</feature>
<dbReference type="PROSITE" id="PS51257">
    <property type="entry name" value="PROKAR_LIPOPROTEIN"/>
    <property type="match status" value="1"/>
</dbReference>
<evidence type="ECO:0000256" key="5">
    <source>
        <dbReference type="ARBA" id="ARBA00023136"/>
    </source>
</evidence>
<evidence type="ECO:0000256" key="2">
    <source>
        <dbReference type="ARBA" id="ARBA00008854"/>
    </source>
</evidence>
<evidence type="ECO:0000256" key="1">
    <source>
        <dbReference type="ARBA" id="ARBA00004167"/>
    </source>
</evidence>
<keyword evidence="3" id="KW-0812">Transmembrane</keyword>
<dbReference type="GO" id="GO:0016020">
    <property type="term" value="C:membrane"/>
    <property type="evidence" value="ECO:0007669"/>
    <property type="project" value="UniProtKB-SubCell"/>
</dbReference>
<proteinExistence type="inferred from homology"/>
<protein>
    <submittedName>
        <fullName evidence="8">LemA family protein</fullName>
    </submittedName>
</protein>
<keyword evidence="4" id="KW-1133">Transmembrane helix</keyword>
<feature type="signal peptide" evidence="7">
    <location>
        <begin position="1"/>
        <end position="23"/>
    </location>
</feature>
<dbReference type="EMBL" id="CP035093">
    <property type="protein sequence ID" value="QAT14810.1"/>
    <property type="molecule type" value="Genomic_DNA"/>
</dbReference>
<dbReference type="PANTHER" id="PTHR34478">
    <property type="entry name" value="PROTEIN LEMA"/>
    <property type="match status" value="1"/>
</dbReference>
<sequence length="235" mass="24750">MAGFSPRIAAVAAVVVLAPAVGACGYNTIPTKQERAEAAWADVQSQYQRRADLVPNLVATVQGAAIQERTTLTQVIEARAKATSVNIDASNLDDAAAFQQYQQAQGELSSALSRLLVTVEAYPQLQANQNFLTLQSQLEGTENRIAVARRDYNEAVRDYNTTLRTFPNVIWAKTLHGGSKPMQLFTATAEAQSAPSVNFDLGAQPGGGAPATAPGAAPDRRRPGCAGPGGAVSLK</sequence>
<feature type="region of interest" description="Disordered" evidence="6">
    <location>
        <begin position="197"/>
        <end position="235"/>
    </location>
</feature>
<name>A0A410NY27_BREDI</name>
<evidence type="ECO:0000313" key="9">
    <source>
        <dbReference type="Proteomes" id="UP000287388"/>
    </source>
</evidence>
<dbReference type="Proteomes" id="UP000287388">
    <property type="component" value="Chromosome"/>
</dbReference>
<keyword evidence="5" id="KW-0472">Membrane</keyword>
<evidence type="ECO:0000256" key="4">
    <source>
        <dbReference type="ARBA" id="ARBA00022989"/>
    </source>
</evidence>
<evidence type="ECO:0000313" key="8">
    <source>
        <dbReference type="EMBL" id="QAT14810.1"/>
    </source>
</evidence>
<evidence type="ECO:0000256" key="7">
    <source>
        <dbReference type="SAM" id="SignalP"/>
    </source>
</evidence>
<dbReference type="Pfam" id="PF04011">
    <property type="entry name" value="LemA"/>
    <property type="match status" value="1"/>
</dbReference>
<dbReference type="AlphaFoldDB" id="A0A410NY27"/>
<evidence type="ECO:0000256" key="6">
    <source>
        <dbReference type="SAM" id="MobiDB-lite"/>
    </source>
</evidence>